<dbReference type="GO" id="GO:0005524">
    <property type="term" value="F:ATP binding"/>
    <property type="evidence" value="ECO:0007669"/>
    <property type="project" value="InterPro"/>
</dbReference>
<dbReference type="SUPFAM" id="SSF56112">
    <property type="entry name" value="Protein kinase-like (PK-like)"/>
    <property type="match status" value="1"/>
</dbReference>
<proteinExistence type="predicted"/>
<dbReference type="GO" id="GO:0004672">
    <property type="term" value="F:protein kinase activity"/>
    <property type="evidence" value="ECO:0007669"/>
    <property type="project" value="InterPro"/>
</dbReference>
<dbReference type="PANTHER" id="PTHR45927">
    <property type="entry name" value="LYSM-DOMAIN RECEPTOR-LIKE KINASE-RELATED"/>
    <property type="match status" value="1"/>
</dbReference>
<dbReference type="EMBL" id="JAYMYQ010000010">
    <property type="protein sequence ID" value="KAK7307300.1"/>
    <property type="molecule type" value="Genomic_DNA"/>
</dbReference>
<dbReference type="InterPro" id="IPR052611">
    <property type="entry name" value="Plant_RLK_LysM"/>
</dbReference>
<gene>
    <name evidence="2" type="ORF">VNO77_40232</name>
</gene>
<dbReference type="Pfam" id="PF07714">
    <property type="entry name" value="PK_Tyr_Ser-Thr"/>
    <property type="match status" value="1"/>
</dbReference>
<dbReference type="PANTHER" id="PTHR45927:SF11">
    <property type="entry name" value="LYSM DOMAIN RECEPTOR-LIKE KINASE 4"/>
    <property type="match status" value="1"/>
</dbReference>
<dbReference type="InterPro" id="IPR011009">
    <property type="entry name" value="Kinase-like_dom_sf"/>
</dbReference>
<feature type="domain" description="Protein kinase" evidence="1">
    <location>
        <begin position="1"/>
        <end position="169"/>
    </location>
</feature>
<dbReference type="Gene3D" id="1.10.510.10">
    <property type="entry name" value="Transferase(Phosphotransferase) domain 1"/>
    <property type="match status" value="1"/>
</dbReference>
<dbReference type="AlphaFoldDB" id="A0AAN9JXE5"/>
<name>A0AAN9JXE5_CANGL</name>
<evidence type="ECO:0000313" key="2">
    <source>
        <dbReference type="EMBL" id="KAK7307300.1"/>
    </source>
</evidence>
<comment type="caution">
    <text evidence="2">The sequence shown here is derived from an EMBL/GenBank/DDBJ whole genome shotgun (WGS) entry which is preliminary data.</text>
</comment>
<dbReference type="InterPro" id="IPR001245">
    <property type="entry name" value="Ser-Thr/Tyr_kinase_cat_dom"/>
</dbReference>
<accession>A0AAN9JXE5</accession>
<organism evidence="2 3">
    <name type="scientific">Canavalia gladiata</name>
    <name type="common">Sword bean</name>
    <name type="synonym">Dolichos gladiatus</name>
    <dbReference type="NCBI Taxonomy" id="3824"/>
    <lineage>
        <taxon>Eukaryota</taxon>
        <taxon>Viridiplantae</taxon>
        <taxon>Streptophyta</taxon>
        <taxon>Embryophyta</taxon>
        <taxon>Tracheophyta</taxon>
        <taxon>Spermatophyta</taxon>
        <taxon>Magnoliopsida</taxon>
        <taxon>eudicotyledons</taxon>
        <taxon>Gunneridae</taxon>
        <taxon>Pentapetalae</taxon>
        <taxon>rosids</taxon>
        <taxon>fabids</taxon>
        <taxon>Fabales</taxon>
        <taxon>Fabaceae</taxon>
        <taxon>Papilionoideae</taxon>
        <taxon>50 kb inversion clade</taxon>
        <taxon>NPAAA clade</taxon>
        <taxon>indigoferoid/millettioid clade</taxon>
        <taxon>Phaseoleae</taxon>
        <taxon>Canavalia</taxon>
    </lineage>
</organism>
<dbReference type="Proteomes" id="UP001367508">
    <property type="component" value="Unassembled WGS sequence"/>
</dbReference>
<sequence length="173" mass="18943">MQIALDVATGLDYLPSFTSPPHIHKDIKSSNILLDSDFRAKVANLSLARSVEGADNQFPITRHIVGTRGYMAPEYLENGLMSTKLGVYAFGVLMQEILTGKDIDAILSGIVGEECGLERLKEFMDPSLQGNHTLELAMFVIEMTRKCIKKDPASRSAIHDIVSSLSITLSSCQ</sequence>
<evidence type="ECO:0000313" key="3">
    <source>
        <dbReference type="Proteomes" id="UP001367508"/>
    </source>
</evidence>
<dbReference type="PROSITE" id="PS50011">
    <property type="entry name" value="PROTEIN_KINASE_DOM"/>
    <property type="match status" value="1"/>
</dbReference>
<dbReference type="InterPro" id="IPR000719">
    <property type="entry name" value="Prot_kinase_dom"/>
</dbReference>
<evidence type="ECO:0000259" key="1">
    <source>
        <dbReference type="PROSITE" id="PS50011"/>
    </source>
</evidence>
<reference evidence="2 3" key="1">
    <citation type="submission" date="2024-01" db="EMBL/GenBank/DDBJ databases">
        <title>The genomes of 5 underutilized Papilionoideae crops provide insights into root nodulation and disease resistanc.</title>
        <authorList>
            <person name="Jiang F."/>
        </authorList>
    </citation>
    <scope>NUCLEOTIDE SEQUENCE [LARGE SCALE GENOMIC DNA]</scope>
    <source>
        <strain evidence="2">LVBAO_FW01</strain>
        <tissue evidence="2">Leaves</tissue>
    </source>
</reference>
<protein>
    <recommendedName>
        <fullName evidence="1">Protein kinase domain-containing protein</fullName>
    </recommendedName>
</protein>
<keyword evidence="3" id="KW-1185">Reference proteome</keyword>